<dbReference type="SMART" id="SM00066">
    <property type="entry name" value="GAL4"/>
    <property type="match status" value="1"/>
</dbReference>
<dbReference type="Proteomes" id="UP000567885">
    <property type="component" value="Unassembled WGS sequence"/>
</dbReference>
<dbReference type="OrthoDB" id="271595at2759"/>
<evidence type="ECO:0000313" key="9">
    <source>
        <dbReference type="Proteomes" id="UP000567885"/>
    </source>
</evidence>
<evidence type="ECO:0000313" key="8">
    <source>
        <dbReference type="EMBL" id="KAF5654704.1"/>
    </source>
</evidence>
<dbReference type="PANTHER" id="PTHR46910">
    <property type="entry name" value="TRANSCRIPTION FACTOR PDR1"/>
    <property type="match status" value="1"/>
</dbReference>
<keyword evidence="2" id="KW-0479">Metal-binding</keyword>
<dbReference type="GO" id="GO:0005634">
    <property type="term" value="C:nucleus"/>
    <property type="evidence" value="ECO:0007669"/>
    <property type="project" value="UniProtKB-SubCell"/>
</dbReference>
<dbReference type="PANTHER" id="PTHR46910:SF37">
    <property type="entry name" value="ZN(II)2CYS6 TRANSCRIPTION FACTOR (EUROFUNG)"/>
    <property type="match status" value="1"/>
</dbReference>
<dbReference type="Pfam" id="PF04082">
    <property type="entry name" value="Fungal_trans"/>
    <property type="match status" value="1"/>
</dbReference>
<dbReference type="PROSITE" id="PS00463">
    <property type="entry name" value="ZN2_CY6_FUNGAL_1"/>
    <property type="match status" value="1"/>
</dbReference>
<sequence>MDRSRDERGLGRRKACDFCCQKKIRCDVKKPQCSGCSLHNVACVWTAAVRSQKSLPRQPPPASSSETRFESIEDRLKAIEAHIWRDNTTVRPATQATVGSTAVVAPSKVILIDEGDNLYDTAQTPDHDSEVPPTIGTVSDLASPSPTSDQPTAPIAAASYDTPLVQHPSAGEHSMMNPIPDFPLPTYHSAKASAMDYFRRFNKHTPLFFEPQFMHMFFDFYSFPQKRDKIRWSAINVVLALGLYMSDDKDNNADATCSMYINRAQSVMDSLVYRDEDLLGLQVILGVTIFFMHTAHPHPACVLIATAVKLVHRLKLHLPSQAKEHTRVSAEKARLFWITYTLDRDLSLRTSEPYLLQDRDIGITIENMSSGVEQGATLVPASGVDLDDAIKLDMPQIRARLAIIQGKIYDEIYSFQGMKKSSKEKQDAIENLDRMLDEWYSSLPARLRASKQRFAIPLHITYYQCIFSTRRASIHNTDWIKQLTSYTTASSYAGGHNFARSTLPLPEHWLKLVQAARSCLKLLREVQPKDTSMRWSSTCACEAAITILAAHRITLYRSEELPVTIDADALLINIALDEFEERIQGSDDEFLN</sequence>
<keyword evidence="3" id="KW-0805">Transcription regulation</keyword>
<dbReference type="InterPro" id="IPR001138">
    <property type="entry name" value="Zn2Cys6_DnaBD"/>
</dbReference>
<evidence type="ECO:0000256" key="3">
    <source>
        <dbReference type="ARBA" id="ARBA00023015"/>
    </source>
</evidence>
<dbReference type="InterPro" id="IPR007219">
    <property type="entry name" value="XnlR_reg_dom"/>
</dbReference>
<evidence type="ECO:0000256" key="1">
    <source>
        <dbReference type="ARBA" id="ARBA00004123"/>
    </source>
</evidence>
<comment type="subcellular location">
    <subcellularLocation>
        <location evidence="1">Nucleus</location>
    </subcellularLocation>
</comment>
<evidence type="ECO:0000256" key="5">
    <source>
        <dbReference type="ARBA" id="ARBA00023163"/>
    </source>
</evidence>
<dbReference type="InterPro" id="IPR050987">
    <property type="entry name" value="AtrR-like"/>
</dbReference>
<proteinExistence type="predicted"/>
<dbReference type="GO" id="GO:0003677">
    <property type="term" value="F:DNA binding"/>
    <property type="evidence" value="ECO:0007669"/>
    <property type="project" value="UniProtKB-KW"/>
</dbReference>
<evidence type="ECO:0000259" key="7">
    <source>
        <dbReference type="PROSITE" id="PS50048"/>
    </source>
</evidence>
<dbReference type="GO" id="GO:0008270">
    <property type="term" value="F:zinc ion binding"/>
    <property type="evidence" value="ECO:0007669"/>
    <property type="project" value="InterPro"/>
</dbReference>
<dbReference type="EMBL" id="JAAGWQ010000478">
    <property type="protein sequence ID" value="KAF5654704.1"/>
    <property type="molecule type" value="Genomic_DNA"/>
</dbReference>
<dbReference type="PROSITE" id="PS50048">
    <property type="entry name" value="ZN2_CY6_FUNGAL_2"/>
    <property type="match status" value="1"/>
</dbReference>
<dbReference type="Pfam" id="PF00172">
    <property type="entry name" value="Zn_clus"/>
    <property type="match status" value="1"/>
</dbReference>
<dbReference type="GO" id="GO:0006351">
    <property type="term" value="P:DNA-templated transcription"/>
    <property type="evidence" value="ECO:0007669"/>
    <property type="project" value="InterPro"/>
</dbReference>
<gene>
    <name evidence="8" type="ORF">FHETE_11265</name>
</gene>
<dbReference type="AlphaFoldDB" id="A0A8H5SPR2"/>
<keyword evidence="5" id="KW-0804">Transcription</keyword>
<dbReference type="SUPFAM" id="SSF57701">
    <property type="entry name" value="Zn2/Cys6 DNA-binding domain"/>
    <property type="match status" value="1"/>
</dbReference>
<dbReference type="InterPro" id="IPR036864">
    <property type="entry name" value="Zn2-C6_fun-type_DNA-bd_sf"/>
</dbReference>
<dbReference type="CDD" id="cd00067">
    <property type="entry name" value="GAL4"/>
    <property type="match status" value="1"/>
</dbReference>
<keyword evidence="9" id="KW-1185">Reference proteome</keyword>
<accession>A0A8H5SPR2</accession>
<dbReference type="GO" id="GO:0000981">
    <property type="term" value="F:DNA-binding transcription factor activity, RNA polymerase II-specific"/>
    <property type="evidence" value="ECO:0007669"/>
    <property type="project" value="InterPro"/>
</dbReference>
<organism evidence="8 9">
    <name type="scientific">Fusarium heterosporum</name>
    <dbReference type="NCBI Taxonomy" id="42747"/>
    <lineage>
        <taxon>Eukaryota</taxon>
        <taxon>Fungi</taxon>
        <taxon>Dikarya</taxon>
        <taxon>Ascomycota</taxon>
        <taxon>Pezizomycotina</taxon>
        <taxon>Sordariomycetes</taxon>
        <taxon>Hypocreomycetidae</taxon>
        <taxon>Hypocreales</taxon>
        <taxon>Nectriaceae</taxon>
        <taxon>Fusarium</taxon>
        <taxon>Fusarium heterosporum species complex</taxon>
    </lineage>
</organism>
<name>A0A8H5SPR2_FUSHE</name>
<evidence type="ECO:0000256" key="4">
    <source>
        <dbReference type="ARBA" id="ARBA00023125"/>
    </source>
</evidence>
<keyword evidence="6" id="KW-0539">Nucleus</keyword>
<keyword evidence="4" id="KW-0238">DNA-binding</keyword>
<feature type="domain" description="Zn(2)-C6 fungal-type" evidence="7">
    <location>
        <begin position="15"/>
        <end position="45"/>
    </location>
</feature>
<evidence type="ECO:0000256" key="2">
    <source>
        <dbReference type="ARBA" id="ARBA00022723"/>
    </source>
</evidence>
<dbReference type="Gene3D" id="4.10.240.10">
    <property type="entry name" value="Zn(2)-C6 fungal-type DNA-binding domain"/>
    <property type="match status" value="1"/>
</dbReference>
<evidence type="ECO:0000256" key="6">
    <source>
        <dbReference type="ARBA" id="ARBA00023242"/>
    </source>
</evidence>
<dbReference type="CDD" id="cd12148">
    <property type="entry name" value="fungal_TF_MHR"/>
    <property type="match status" value="1"/>
</dbReference>
<dbReference type="SMART" id="SM00906">
    <property type="entry name" value="Fungal_trans"/>
    <property type="match status" value="1"/>
</dbReference>
<reference evidence="8 9" key="1">
    <citation type="submission" date="2020-05" db="EMBL/GenBank/DDBJ databases">
        <title>Identification and distribution of gene clusters putatively required for synthesis of sphingolipid metabolism inhibitors in phylogenetically diverse species of the filamentous fungus Fusarium.</title>
        <authorList>
            <person name="Kim H.-S."/>
            <person name="Busman M."/>
            <person name="Brown D.W."/>
            <person name="Divon H."/>
            <person name="Uhlig S."/>
            <person name="Proctor R.H."/>
        </authorList>
    </citation>
    <scope>NUCLEOTIDE SEQUENCE [LARGE SCALE GENOMIC DNA]</scope>
    <source>
        <strain evidence="8 9">NRRL 20693</strain>
    </source>
</reference>
<comment type="caution">
    <text evidence="8">The sequence shown here is derived from an EMBL/GenBank/DDBJ whole genome shotgun (WGS) entry which is preliminary data.</text>
</comment>
<protein>
    <recommendedName>
        <fullName evidence="7">Zn(2)-C6 fungal-type domain-containing protein</fullName>
    </recommendedName>
</protein>
<feature type="non-terminal residue" evidence="8">
    <location>
        <position position="1"/>
    </location>
</feature>